<sequence length="444" mass="50909">MTRARTGLLIFSFTVCLTLPISGGFADARLTYTSVEKITTPKRNLHLREAEEMFLKNNLALLSSKFEIESKKGEILQAGLWDNPTLSLDQNVYNKITKKYFDTTKNGETSFQLQQLFVLAGKRDKRIRLAQWNREIAEQTFYDTLRGLKLELRTSFFQLYYARKSLDFFDESVSSLKKTVSSAEIVHSNRNILLSELLRLKSILFRLETDRLEVAKIVREKEAVLKVLLNEPSIGEREILPEFLANEESDRSVSVLETEDLLKLALESRPDLRSLELAIKAEQTNLSLQKAMRIPDVALGGSYDRAGNYIQDYYGVTVSVSLPVFDRNQGNIRSSEMSLSAKKASYEEQILRISAEVRAALGTAKDKEELARKYGTPFTEDYRKLASLMVENYKKRYMTILEFSDFFEAYNDSMLKMIRLQSERVETMETLNYAIGKTVAEIGR</sequence>
<dbReference type="AlphaFoldDB" id="A0A4R9G4K5"/>
<dbReference type="OrthoDB" id="9791261at2"/>
<dbReference type="InterPro" id="IPR003423">
    <property type="entry name" value="OMP_efflux"/>
</dbReference>
<keyword evidence="3" id="KW-1185">Reference proteome</keyword>
<comment type="similarity">
    <text evidence="1">Belongs to the outer membrane factor (OMF) (TC 1.B.17) family.</text>
</comment>
<dbReference type="RefSeq" id="WP_135769138.1">
    <property type="nucleotide sequence ID" value="NZ_RQET01000013.1"/>
</dbReference>
<evidence type="ECO:0000313" key="3">
    <source>
        <dbReference type="Proteomes" id="UP000298458"/>
    </source>
</evidence>
<dbReference type="Pfam" id="PF02321">
    <property type="entry name" value="OEP"/>
    <property type="match status" value="1"/>
</dbReference>
<dbReference type="Proteomes" id="UP000298458">
    <property type="component" value="Unassembled WGS sequence"/>
</dbReference>
<protein>
    <submittedName>
        <fullName evidence="2">TolC family protein</fullName>
    </submittedName>
</protein>
<dbReference type="GO" id="GO:0015562">
    <property type="term" value="F:efflux transmembrane transporter activity"/>
    <property type="evidence" value="ECO:0007669"/>
    <property type="project" value="InterPro"/>
</dbReference>
<dbReference type="PANTHER" id="PTHR30203">
    <property type="entry name" value="OUTER MEMBRANE CATION EFFLUX PROTEIN"/>
    <property type="match status" value="1"/>
</dbReference>
<evidence type="ECO:0000256" key="1">
    <source>
        <dbReference type="ARBA" id="ARBA00007613"/>
    </source>
</evidence>
<accession>A0A4R9G4K5</accession>
<organism evidence="2 3">
    <name type="scientific">Leptospira fletcheri</name>
    <dbReference type="NCBI Taxonomy" id="2484981"/>
    <lineage>
        <taxon>Bacteria</taxon>
        <taxon>Pseudomonadati</taxon>
        <taxon>Spirochaetota</taxon>
        <taxon>Spirochaetia</taxon>
        <taxon>Leptospirales</taxon>
        <taxon>Leptospiraceae</taxon>
        <taxon>Leptospira</taxon>
    </lineage>
</organism>
<name>A0A4R9G4K5_9LEPT</name>
<evidence type="ECO:0000313" key="2">
    <source>
        <dbReference type="EMBL" id="TGK06456.1"/>
    </source>
</evidence>
<comment type="caution">
    <text evidence="2">The sequence shown here is derived from an EMBL/GenBank/DDBJ whole genome shotgun (WGS) entry which is preliminary data.</text>
</comment>
<proteinExistence type="inferred from homology"/>
<dbReference type="InterPro" id="IPR010131">
    <property type="entry name" value="MdtP/NodT-like"/>
</dbReference>
<dbReference type="SUPFAM" id="SSF56954">
    <property type="entry name" value="Outer membrane efflux proteins (OEP)"/>
    <property type="match status" value="1"/>
</dbReference>
<gene>
    <name evidence="2" type="ORF">EHO60_15585</name>
</gene>
<dbReference type="Gene3D" id="1.20.1600.10">
    <property type="entry name" value="Outer membrane efflux proteins (OEP)"/>
    <property type="match status" value="1"/>
</dbReference>
<dbReference type="EMBL" id="RQET01000013">
    <property type="protein sequence ID" value="TGK06456.1"/>
    <property type="molecule type" value="Genomic_DNA"/>
</dbReference>
<reference evidence="2" key="1">
    <citation type="journal article" date="2019" name="PLoS Negl. Trop. Dis.">
        <title>Revisiting the worldwide diversity of Leptospira species in the environment.</title>
        <authorList>
            <person name="Vincent A.T."/>
            <person name="Schiettekatte O."/>
            <person name="Bourhy P."/>
            <person name="Veyrier F.J."/>
            <person name="Picardeau M."/>
        </authorList>
    </citation>
    <scope>NUCLEOTIDE SEQUENCE [LARGE SCALE GENOMIC DNA]</scope>
    <source>
        <strain evidence="2">SSW15</strain>
    </source>
</reference>
<dbReference type="PANTHER" id="PTHR30203:SF23">
    <property type="entry name" value="OUTER MEMBRANE EFFLUX PROTEIN"/>
    <property type="match status" value="1"/>
</dbReference>